<feature type="compositionally biased region" description="Basic and acidic residues" evidence="1">
    <location>
        <begin position="251"/>
        <end position="276"/>
    </location>
</feature>
<feature type="transmembrane region" description="Helical" evidence="2">
    <location>
        <begin position="54"/>
        <end position="74"/>
    </location>
</feature>
<evidence type="ECO:0000313" key="4">
    <source>
        <dbReference type="Proteomes" id="UP000540423"/>
    </source>
</evidence>
<accession>A0A7X0HD44</accession>
<keyword evidence="2" id="KW-1133">Transmembrane helix</keyword>
<dbReference type="AlphaFoldDB" id="A0A7X0HD44"/>
<feature type="compositionally biased region" description="Pro residues" evidence="1">
    <location>
        <begin position="170"/>
        <end position="189"/>
    </location>
</feature>
<evidence type="ECO:0000313" key="3">
    <source>
        <dbReference type="EMBL" id="MBB6435408.1"/>
    </source>
</evidence>
<feature type="region of interest" description="Disordered" evidence="1">
    <location>
        <begin position="123"/>
        <end position="276"/>
    </location>
</feature>
<protein>
    <recommendedName>
        <fullName evidence="5">Integral membrane protein</fullName>
    </recommendedName>
</protein>
<proteinExistence type="predicted"/>
<keyword evidence="2" id="KW-0812">Transmembrane</keyword>
<organism evidence="3 4">
    <name type="scientific">Streptomyces candidus</name>
    <dbReference type="NCBI Taxonomy" id="67283"/>
    <lineage>
        <taxon>Bacteria</taxon>
        <taxon>Bacillati</taxon>
        <taxon>Actinomycetota</taxon>
        <taxon>Actinomycetes</taxon>
        <taxon>Kitasatosporales</taxon>
        <taxon>Streptomycetaceae</taxon>
        <taxon>Streptomyces</taxon>
    </lineage>
</organism>
<feature type="transmembrane region" description="Helical" evidence="2">
    <location>
        <begin position="20"/>
        <end position="42"/>
    </location>
</feature>
<dbReference type="RefSeq" id="WP_185028955.1">
    <property type="nucleotide sequence ID" value="NZ_BNBN01000007.1"/>
</dbReference>
<feature type="compositionally biased region" description="Pro residues" evidence="1">
    <location>
        <begin position="197"/>
        <end position="208"/>
    </location>
</feature>
<feature type="compositionally biased region" description="Low complexity" evidence="1">
    <location>
        <begin position="160"/>
        <end position="169"/>
    </location>
</feature>
<dbReference type="Proteomes" id="UP000540423">
    <property type="component" value="Unassembled WGS sequence"/>
</dbReference>
<sequence>MPGSGHAPPRSQPSPAVLVALRVLFTVCALCSCGLLTWAAPLRIAILRKRAADWVVFSTVLVLGYTLLAIVGLYGAPPSDDSAAPAEFNTVDTVGVLALAVLSVGVATYFLIADITHYRTPRPQPHAWGPVSAVPQHRPFPPAQHPEQPGPYDRPTVPDGAPGPAYGYPAAPPKQPEPHSHPQPSPPQSRPQHSAPQPGPPTRQPLPSAPRIDQVRAELDELSELLRREPGYRDSRNRKGESGRDGGSGRNGEDGRNGESGRDGEDRRNGEGGRAW</sequence>
<feature type="transmembrane region" description="Helical" evidence="2">
    <location>
        <begin position="94"/>
        <end position="112"/>
    </location>
</feature>
<comment type="caution">
    <text evidence="3">The sequence shown here is derived from an EMBL/GenBank/DDBJ whole genome shotgun (WGS) entry which is preliminary data.</text>
</comment>
<feature type="compositionally biased region" description="Basic and acidic residues" evidence="1">
    <location>
        <begin position="213"/>
        <end position="244"/>
    </location>
</feature>
<evidence type="ECO:0008006" key="5">
    <source>
        <dbReference type="Google" id="ProtNLM"/>
    </source>
</evidence>
<evidence type="ECO:0000256" key="1">
    <source>
        <dbReference type="SAM" id="MobiDB-lite"/>
    </source>
</evidence>
<keyword evidence="2" id="KW-0472">Membrane</keyword>
<dbReference type="EMBL" id="JACHEM010000004">
    <property type="protein sequence ID" value="MBB6435408.1"/>
    <property type="molecule type" value="Genomic_DNA"/>
</dbReference>
<gene>
    <name evidence="3" type="ORF">HNQ79_001865</name>
</gene>
<evidence type="ECO:0000256" key="2">
    <source>
        <dbReference type="SAM" id="Phobius"/>
    </source>
</evidence>
<keyword evidence="4" id="KW-1185">Reference proteome</keyword>
<reference evidence="3 4" key="1">
    <citation type="submission" date="2020-08" db="EMBL/GenBank/DDBJ databases">
        <title>Genomic Encyclopedia of Type Strains, Phase IV (KMG-IV): sequencing the most valuable type-strain genomes for metagenomic binning, comparative biology and taxonomic classification.</title>
        <authorList>
            <person name="Goeker M."/>
        </authorList>
    </citation>
    <scope>NUCLEOTIDE SEQUENCE [LARGE SCALE GENOMIC DNA]</scope>
    <source>
        <strain evidence="3 4">DSM 40141</strain>
    </source>
</reference>
<name>A0A7X0HD44_9ACTN</name>
<dbReference type="PRINTS" id="PR01217">
    <property type="entry name" value="PRICHEXTENSN"/>
</dbReference>